<feature type="compositionally biased region" description="Basic and acidic residues" evidence="1">
    <location>
        <begin position="26"/>
        <end position="36"/>
    </location>
</feature>
<keyword evidence="3" id="KW-1185">Reference proteome</keyword>
<feature type="compositionally biased region" description="Basic and acidic residues" evidence="1">
    <location>
        <begin position="53"/>
        <end position="91"/>
    </location>
</feature>
<proteinExistence type="predicted"/>
<dbReference type="Pfam" id="PF02643">
    <property type="entry name" value="DUF192"/>
    <property type="match status" value="1"/>
</dbReference>
<dbReference type="Proteomes" id="UP001234880">
    <property type="component" value="Unassembled WGS sequence"/>
</dbReference>
<evidence type="ECO:0000256" key="1">
    <source>
        <dbReference type="SAM" id="MobiDB-lite"/>
    </source>
</evidence>
<dbReference type="InterPro" id="IPR038695">
    <property type="entry name" value="Saro_0823-like_sf"/>
</dbReference>
<dbReference type="EMBL" id="JAURUE010000002">
    <property type="protein sequence ID" value="MDP9613174.1"/>
    <property type="molecule type" value="Genomic_DNA"/>
</dbReference>
<sequence length="290" mass="29078">MARKGAGVGRWRDGTGTLRVLGGARGAEEGVKEGARNRVRGGLRLRGSLRGGGDGERGDRDGVRDEPDGVREAPDGRWDAPDGRWGGRDGRWGGAAGPEGGAAGAHGGAASRGTAGPGGGAAGAHGGAASRGTAGPGGGAAGPGCGTPDPEDDAASRQGGTASPQGDAASPEGDAAGRAEGIPLVIAASYRARARGLLGRDGLTGALLLTPASGVHTFRMRFAIDVAYLDRRLTVLDVHTLRPGRLGRPRLRSRHVLEAEAGALERWGVRRGVRVAITPGPSAPPPPSVR</sequence>
<dbReference type="InterPro" id="IPR003795">
    <property type="entry name" value="DUF192"/>
</dbReference>
<organism evidence="2 3">
    <name type="scientific">Streptomyces demainii</name>
    <dbReference type="NCBI Taxonomy" id="588122"/>
    <lineage>
        <taxon>Bacteria</taxon>
        <taxon>Bacillati</taxon>
        <taxon>Actinomycetota</taxon>
        <taxon>Actinomycetes</taxon>
        <taxon>Kitasatosporales</taxon>
        <taxon>Streptomycetaceae</taxon>
        <taxon>Streptomyces</taxon>
    </lineage>
</organism>
<feature type="compositionally biased region" description="Gly residues" evidence="1">
    <location>
        <begin position="134"/>
        <end position="145"/>
    </location>
</feature>
<evidence type="ECO:0000313" key="3">
    <source>
        <dbReference type="Proteomes" id="UP001234880"/>
    </source>
</evidence>
<reference evidence="2 3" key="1">
    <citation type="submission" date="2023-07" db="EMBL/GenBank/DDBJ databases">
        <title>Sequencing the genomes of 1000 actinobacteria strains.</title>
        <authorList>
            <person name="Klenk H.-P."/>
        </authorList>
    </citation>
    <scope>NUCLEOTIDE SEQUENCE [LARGE SCALE GENOMIC DNA]</scope>
    <source>
        <strain evidence="2 3">DSM 41600</strain>
    </source>
</reference>
<accession>A0ABT9KXT8</accession>
<name>A0ABT9KXT8_9ACTN</name>
<dbReference type="Gene3D" id="2.60.120.1140">
    <property type="entry name" value="Protein of unknown function DUF192"/>
    <property type="match status" value="1"/>
</dbReference>
<gene>
    <name evidence="2" type="ORF">JOF35_005512</name>
</gene>
<evidence type="ECO:0000313" key="2">
    <source>
        <dbReference type="EMBL" id="MDP9613174.1"/>
    </source>
</evidence>
<protein>
    <submittedName>
        <fullName evidence="2">Uncharacterized membrane protein (UPF0127 family)</fullName>
    </submittedName>
</protein>
<feature type="compositionally biased region" description="Gly residues" evidence="1">
    <location>
        <begin position="92"/>
        <end position="107"/>
    </location>
</feature>
<feature type="region of interest" description="Disordered" evidence="1">
    <location>
        <begin position="1"/>
        <end position="176"/>
    </location>
</feature>
<feature type="compositionally biased region" description="Gly residues" evidence="1">
    <location>
        <begin position="115"/>
        <end position="126"/>
    </location>
</feature>
<comment type="caution">
    <text evidence="2">The sequence shown here is derived from an EMBL/GenBank/DDBJ whole genome shotgun (WGS) entry which is preliminary data.</text>
</comment>